<keyword evidence="2" id="KW-0804">Transcription</keyword>
<dbReference type="InterPro" id="IPR029063">
    <property type="entry name" value="SAM-dependent_MTases_sf"/>
</dbReference>
<keyword evidence="1" id="KW-0805">Transcription regulation</keyword>
<evidence type="ECO:0000256" key="1">
    <source>
        <dbReference type="ARBA" id="ARBA00023015"/>
    </source>
</evidence>
<dbReference type="PANTHER" id="PTHR31636">
    <property type="entry name" value="OSJNBA0084A10.13 PROTEIN-RELATED"/>
    <property type="match status" value="1"/>
</dbReference>
<dbReference type="SUPFAM" id="SSF53335">
    <property type="entry name" value="S-adenosyl-L-methionine-dependent methyltransferases"/>
    <property type="match status" value="1"/>
</dbReference>
<feature type="region of interest" description="Disordered" evidence="3">
    <location>
        <begin position="318"/>
        <end position="364"/>
    </location>
</feature>
<feature type="compositionally biased region" description="Low complexity" evidence="3">
    <location>
        <begin position="239"/>
        <end position="269"/>
    </location>
</feature>
<gene>
    <name evidence="4" type="ORF">J1792_24555</name>
</gene>
<accession>A0A939FPM3</accession>
<sequence length="364" mass="38844">MNTTPVVTSLLAAPLQRAGIEQATVLSVGIGHARQEEALLDELARPGAALRRCTVVGMDPDTESLAKAEKRLRDSDAVTKYGLDLDFLAIPRIAEEAAGWQCTAALNGVLVVNSTLAVHHMQDPLPGHDARDEFFQRLRLLDPAVVVLTEFDSDHHDVSLPQRFFNSWSFFGSILRAIEDSAADEAEKDLMTTFFRREVMNIVGARTDAQRFERHEPARTWLERFHRCGYTPVSPEPPSTSSTATTPCSRHPTTSASPTVTAPSAPSSPRSRRADRGIHTVAADEGSAATGKCGCMSGRAAVEPTHGRRAALAWRQDSGSGAARWHGPSARPAVDIRGARAAAPSGGGRAGGRAPGPGSGPPRA</sequence>
<dbReference type="EMBL" id="JAFMOF010000004">
    <property type="protein sequence ID" value="MBO0655835.1"/>
    <property type="molecule type" value="Genomic_DNA"/>
</dbReference>
<evidence type="ECO:0000256" key="3">
    <source>
        <dbReference type="SAM" id="MobiDB-lite"/>
    </source>
</evidence>
<comment type="caution">
    <text evidence="4">The sequence shown here is derived from an EMBL/GenBank/DDBJ whole genome shotgun (WGS) entry which is preliminary data.</text>
</comment>
<dbReference type="PROSITE" id="PS50985">
    <property type="entry name" value="GRAS"/>
    <property type="match status" value="1"/>
</dbReference>
<organism evidence="4 5">
    <name type="scientific">Streptomyces triculaminicus</name>
    <dbReference type="NCBI Taxonomy" id="2816232"/>
    <lineage>
        <taxon>Bacteria</taxon>
        <taxon>Bacillati</taxon>
        <taxon>Actinomycetota</taxon>
        <taxon>Actinomycetes</taxon>
        <taxon>Kitasatosporales</taxon>
        <taxon>Streptomycetaceae</taxon>
        <taxon>Streptomyces</taxon>
    </lineage>
</organism>
<proteinExistence type="predicted"/>
<protein>
    <submittedName>
        <fullName evidence="4">Uncharacterized protein</fullName>
    </submittedName>
</protein>
<dbReference type="Pfam" id="PF03514">
    <property type="entry name" value="GRAS"/>
    <property type="match status" value="1"/>
</dbReference>
<dbReference type="RefSeq" id="WP_207248225.1">
    <property type="nucleotide sequence ID" value="NZ_JAFMOF010000004.1"/>
</dbReference>
<feature type="region of interest" description="Disordered" evidence="3">
    <location>
        <begin position="232"/>
        <end position="274"/>
    </location>
</feature>
<keyword evidence="5" id="KW-1185">Reference proteome</keyword>
<name>A0A939FPM3_9ACTN</name>
<feature type="compositionally biased region" description="Gly residues" evidence="3">
    <location>
        <begin position="345"/>
        <end position="357"/>
    </location>
</feature>
<evidence type="ECO:0000256" key="2">
    <source>
        <dbReference type="ARBA" id="ARBA00023163"/>
    </source>
</evidence>
<evidence type="ECO:0000313" key="4">
    <source>
        <dbReference type="EMBL" id="MBO0655835.1"/>
    </source>
</evidence>
<dbReference type="Proteomes" id="UP000664781">
    <property type="component" value="Unassembled WGS sequence"/>
</dbReference>
<dbReference type="Gene3D" id="3.40.50.150">
    <property type="entry name" value="Vaccinia Virus protein VP39"/>
    <property type="match status" value="1"/>
</dbReference>
<dbReference type="AlphaFoldDB" id="A0A939FPM3"/>
<dbReference type="InterPro" id="IPR005202">
    <property type="entry name" value="TF_GRAS"/>
</dbReference>
<reference evidence="4" key="1">
    <citation type="submission" date="2021-03" db="EMBL/GenBank/DDBJ databases">
        <title>Streptomyces strains.</title>
        <authorList>
            <person name="Lund M.B."/>
            <person name="Toerring T."/>
        </authorList>
    </citation>
    <scope>NUCLEOTIDE SEQUENCE</scope>
    <source>
        <strain evidence="4">JCM 4242</strain>
    </source>
</reference>
<evidence type="ECO:0000313" key="5">
    <source>
        <dbReference type="Proteomes" id="UP000664781"/>
    </source>
</evidence>